<organism evidence="2 3">
    <name type="scientific">Cylindrobasidium torrendii FP15055 ss-10</name>
    <dbReference type="NCBI Taxonomy" id="1314674"/>
    <lineage>
        <taxon>Eukaryota</taxon>
        <taxon>Fungi</taxon>
        <taxon>Dikarya</taxon>
        <taxon>Basidiomycota</taxon>
        <taxon>Agaricomycotina</taxon>
        <taxon>Agaricomycetes</taxon>
        <taxon>Agaricomycetidae</taxon>
        <taxon>Agaricales</taxon>
        <taxon>Marasmiineae</taxon>
        <taxon>Physalacriaceae</taxon>
        <taxon>Cylindrobasidium</taxon>
    </lineage>
</organism>
<proteinExistence type="predicted"/>
<evidence type="ECO:0000256" key="1">
    <source>
        <dbReference type="SAM" id="MobiDB-lite"/>
    </source>
</evidence>
<dbReference type="Proteomes" id="UP000054007">
    <property type="component" value="Unassembled WGS sequence"/>
</dbReference>
<feature type="region of interest" description="Disordered" evidence="1">
    <location>
        <begin position="150"/>
        <end position="200"/>
    </location>
</feature>
<evidence type="ECO:0000313" key="3">
    <source>
        <dbReference type="Proteomes" id="UP000054007"/>
    </source>
</evidence>
<keyword evidence="3" id="KW-1185">Reference proteome</keyword>
<evidence type="ECO:0000313" key="2">
    <source>
        <dbReference type="EMBL" id="KIY74397.1"/>
    </source>
</evidence>
<dbReference type="OrthoDB" id="3242721at2759"/>
<feature type="compositionally biased region" description="Polar residues" evidence="1">
    <location>
        <begin position="150"/>
        <end position="176"/>
    </location>
</feature>
<dbReference type="AlphaFoldDB" id="A0A0D7BVF1"/>
<protein>
    <submittedName>
        <fullName evidence="2">Uncharacterized protein</fullName>
    </submittedName>
</protein>
<gene>
    <name evidence="2" type="ORF">CYLTODRAFT_439293</name>
</gene>
<dbReference type="EMBL" id="KN880431">
    <property type="protein sequence ID" value="KIY74397.1"/>
    <property type="molecule type" value="Genomic_DNA"/>
</dbReference>
<name>A0A0D7BVF1_9AGAR</name>
<sequence length="200" mass="21855">MTLAVSNDNPVLVAPRPVRLAAPFPFRTQRLVTDAMERLDELRISPATSEKDVASPRSSPRAALATEALEEFLSILRPSMFPPRSPVLRARQSAMAHERSYSSIGRLLAVEDADTSRAAKTPDIGKEDAYELLDRVDELRWLTSSVISSPVSRTNTRNPFQRHASYQLSLTPSPARSTPLSPAAVPLPLPTPDENADASS</sequence>
<accession>A0A0D7BVF1</accession>
<reference evidence="2 3" key="1">
    <citation type="journal article" date="2015" name="Fungal Genet. Biol.">
        <title>Evolution of novel wood decay mechanisms in Agaricales revealed by the genome sequences of Fistulina hepatica and Cylindrobasidium torrendii.</title>
        <authorList>
            <person name="Floudas D."/>
            <person name="Held B.W."/>
            <person name="Riley R."/>
            <person name="Nagy L.G."/>
            <person name="Koehler G."/>
            <person name="Ransdell A.S."/>
            <person name="Younus H."/>
            <person name="Chow J."/>
            <person name="Chiniquy J."/>
            <person name="Lipzen A."/>
            <person name="Tritt A."/>
            <person name="Sun H."/>
            <person name="Haridas S."/>
            <person name="LaButti K."/>
            <person name="Ohm R.A."/>
            <person name="Kues U."/>
            <person name="Blanchette R.A."/>
            <person name="Grigoriev I.V."/>
            <person name="Minto R.E."/>
            <person name="Hibbett D.S."/>
        </authorList>
    </citation>
    <scope>NUCLEOTIDE SEQUENCE [LARGE SCALE GENOMIC DNA]</scope>
    <source>
        <strain evidence="2 3">FP15055 ss-10</strain>
    </source>
</reference>